<feature type="transmembrane region" description="Helical" evidence="5">
    <location>
        <begin position="126"/>
        <end position="146"/>
    </location>
</feature>
<name>A0A165RQ96_9BACL</name>
<dbReference type="EMBL" id="LQRA01000001">
    <property type="protein sequence ID" value="KZE84411.1"/>
    <property type="molecule type" value="Genomic_DNA"/>
</dbReference>
<dbReference type="Proteomes" id="UP000076563">
    <property type="component" value="Unassembled WGS sequence"/>
</dbReference>
<comment type="caution">
    <text evidence="7">The sequence shown here is derived from an EMBL/GenBank/DDBJ whole genome shotgun (WGS) entry which is preliminary data.</text>
</comment>
<dbReference type="RefSeq" id="WP_063177576.1">
    <property type="nucleotide sequence ID" value="NZ_LQRA01000001.1"/>
</dbReference>
<proteinExistence type="predicted"/>
<feature type="transmembrane region" description="Helical" evidence="5">
    <location>
        <begin position="158"/>
        <end position="177"/>
    </location>
</feature>
<feature type="domain" description="Ferric oxidoreductase" evidence="6">
    <location>
        <begin position="21"/>
        <end position="141"/>
    </location>
</feature>
<dbReference type="GO" id="GO:0016020">
    <property type="term" value="C:membrane"/>
    <property type="evidence" value="ECO:0007669"/>
    <property type="project" value="UniProtKB-SubCell"/>
</dbReference>
<dbReference type="OrthoDB" id="6656329at2"/>
<feature type="transmembrane region" description="Helical" evidence="5">
    <location>
        <begin position="57"/>
        <end position="75"/>
    </location>
</feature>
<evidence type="ECO:0000259" key="6">
    <source>
        <dbReference type="Pfam" id="PF01794"/>
    </source>
</evidence>
<reference evidence="8" key="1">
    <citation type="submission" date="2016-01" db="EMBL/GenBank/DDBJ databases">
        <title>Draft genome of Chromobacterium sp. F49.</title>
        <authorList>
            <person name="Hong K.W."/>
        </authorList>
    </citation>
    <scope>NUCLEOTIDE SEQUENCE [LARGE SCALE GENOMIC DNA]</scope>
    <source>
        <strain evidence="8">M63</strain>
    </source>
</reference>
<evidence type="ECO:0000313" key="7">
    <source>
        <dbReference type="EMBL" id="KZE84411.1"/>
    </source>
</evidence>
<keyword evidence="4 5" id="KW-0472">Membrane</keyword>
<keyword evidence="3 5" id="KW-1133">Transmembrane helix</keyword>
<evidence type="ECO:0000256" key="3">
    <source>
        <dbReference type="ARBA" id="ARBA00022989"/>
    </source>
</evidence>
<dbReference type="Pfam" id="PF01794">
    <property type="entry name" value="Ferric_reduct"/>
    <property type="match status" value="1"/>
</dbReference>
<protein>
    <recommendedName>
        <fullName evidence="6">Ferric oxidoreductase domain-containing protein</fullName>
    </recommendedName>
</protein>
<accession>A0A165RQ96</accession>
<evidence type="ECO:0000256" key="2">
    <source>
        <dbReference type="ARBA" id="ARBA00022692"/>
    </source>
</evidence>
<evidence type="ECO:0000256" key="1">
    <source>
        <dbReference type="ARBA" id="ARBA00004141"/>
    </source>
</evidence>
<keyword evidence="8" id="KW-1185">Reference proteome</keyword>
<evidence type="ECO:0000256" key="5">
    <source>
        <dbReference type="SAM" id="Phobius"/>
    </source>
</evidence>
<dbReference type="InterPro" id="IPR013130">
    <property type="entry name" value="Fe3_Rdtase_TM_dom"/>
</dbReference>
<evidence type="ECO:0000313" key="8">
    <source>
        <dbReference type="Proteomes" id="UP000076563"/>
    </source>
</evidence>
<feature type="transmembrane region" description="Helical" evidence="5">
    <location>
        <begin position="25"/>
        <end position="45"/>
    </location>
</feature>
<sequence>MSSLVTLASWLSTWGVIKAAGFTSYLCIFVSVVLGAFSYGTAVPAKLRGILLPAHQLAGWLGFLFGLLHGAVLTIDTYQPFSLAEILIPFTAKFHPWASGLGTVALYILAAILISSDCIKSLGKKAWRAVHRLSYPLVILAFLHGLSDGSDSDKIWAFPLYAGSAIIFAAAGLYRAYIQWKADRKPLASK</sequence>
<feature type="transmembrane region" description="Helical" evidence="5">
    <location>
        <begin position="95"/>
        <end position="114"/>
    </location>
</feature>
<evidence type="ECO:0000256" key="4">
    <source>
        <dbReference type="ARBA" id="ARBA00023136"/>
    </source>
</evidence>
<keyword evidence="2 5" id="KW-0812">Transmembrane</keyword>
<comment type="subcellular location">
    <subcellularLocation>
        <location evidence="1">Membrane</location>
        <topology evidence="1">Multi-pass membrane protein</topology>
    </subcellularLocation>
</comment>
<gene>
    <name evidence="7" type="ORF">AV654_00445</name>
</gene>
<dbReference type="AlphaFoldDB" id="A0A165RQ96"/>
<organism evidence="7 8">
    <name type="scientific">Paenibacillus elgii</name>
    <dbReference type="NCBI Taxonomy" id="189691"/>
    <lineage>
        <taxon>Bacteria</taxon>
        <taxon>Bacillati</taxon>
        <taxon>Bacillota</taxon>
        <taxon>Bacilli</taxon>
        <taxon>Bacillales</taxon>
        <taxon>Paenibacillaceae</taxon>
        <taxon>Paenibacillus</taxon>
    </lineage>
</organism>